<feature type="chain" id="PRO_5027120548" description="Outer membrane beta-barrel protein" evidence="1">
    <location>
        <begin position="20"/>
        <end position="188"/>
    </location>
</feature>
<dbReference type="InterPro" id="IPR036709">
    <property type="entry name" value="Autotransporte_beta_dom_sf"/>
</dbReference>
<comment type="caution">
    <text evidence="2">The sequence shown here is derived from an EMBL/GenBank/DDBJ whole genome shotgun (WGS) entry which is preliminary data.</text>
</comment>
<dbReference type="EMBL" id="WOWS01000008">
    <property type="protein sequence ID" value="MUU79782.1"/>
    <property type="molecule type" value="Genomic_DNA"/>
</dbReference>
<sequence length="188" mass="20500">MRKLLLLLLIALTSNLVEAQFIKEKSITASIGYGITVPEHSYDDVSSGGFFIQGEYILKIRSWIDLKPYAGFVITDSDGKDLNGNPSSEFAQTTAFLLGGKVRFKAPIPYVAPFLEFGFGASIGKFETFTAFSDINRTGIAYHIPYSIGLELGKNHGVDLGFSYFNQPGVEQVTGAINVGINFPLDSK</sequence>
<keyword evidence="3" id="KW-1185">Reference proteome</keyword>
<evidence type="ECO:0008006" key="4">
    <source>
        <dbReference type="Google" id="ProtNLM"/>
    </source>
</evidence>
<accession>A0A6L6UFN9</accession>
<reference evidence="2 3" key="1">
    <citation type="submission" date="2019-12" db="EMBL/GenBank/DDBJ databases">
        <authorList>
            <person name="Li J."/>
        </authorList>
    </citation>
    <scope>NUCLEOTIDE SEQUENCE [LARGE SCALE GENOMIC DNA]</scope>
    <source>
        <strain evidence="2 3">HL2-2</strain>
    </source>
</reference>
<protein>
    <recommendedName>
        <fullName evidence="4">Outer membrane beta-barrel protein</fullName>
    </recommendedName>
</protein>
<dbReference type="AlphaFoldDB" id="A0A6L6UFN9"/>
<keyword evidence="1" id="KW-0732">Signal</keyword>
<dbReference type="RefSeq" id="WP_157364839.1">
    <property type="nucleotide sequence ID" value="NZ_WOWS01000008.1"/>
</dbReference>
<evidence type="ECO:0000313" key="2">
    <source>
        <dbReference type="EMBL" id="MUU79782.1"/>
    </source>
</evidence>
<feature type="signal peptide" evidence="1">
    <location>
        <begin position="1"/>
        <end position="19"/>
    </location>
</feature>
<dbReference type="Proteomes" id="UP000478208">
    <property type="component" value="Unassembled WGS sequence"/>
</dbReference>
<proteinExistence type="predicted"/>
<gene>
    <name evidence="2" type="ORF">GN138_15145</name>
</gene>
<dbReference type="SUPFAM" id="SSF103515">
    <property type="entry name" value="Autotransporter"/>
    <property type="match status" value="1"/>
</dbReference>
<evidence type="ECO:0000256" key="1">
    <source>
        <dbReference type="SAM" id="SignalP"/>
    </source>
</evidence>
<name>A0A6L6UFN9_9FLAO</name>
<organism evidence="2 3">
    <name type="scientific">Winogradskyella endarachnes</name>
    <dbReference type="NCBI Taxonomy" id="2681965"/>
    <lineage>
        <taxon>Bacteria</taxon>
        <taxon>Pseudomonadati</taxon>
        <taxon>Bacteroidota</taxon>
        <taxon>Flavobacteriia</taxon>
        <taxon>Flavobacteriales</taxon>
        <taxon>Flavobacteriaceae</taxon>
        <taxon>Winogradskyella</taxon>
    </lineage>
</organism>
<evidence type="ECO:0000313" key="3">
    <source>
        <dbReference type="Proteomes" id="UP000478208"/>
    </source>
</evidence>